<dbReference type="Proteomes" id="UP000033483">
    <property type="component" value="Unassembled WGS sequence"/>
</dbReference>
<evidence type="ECO:0000256" key="2">
    <source>
        <dbReference type="ARBA" id="ARBA00009154"/>
    </source>
</evidence>
<comment type="similarity">
    <text evidence="2 6">Belongs to the C1D family.</text>
</comment>
<reference evidence="9 10" key="1">
    <citation type="submission" date="2015-03" db="EMBL/GenBank/DDBJ databases">
        <authorList>
            <person name="Radwan O."/>
            <person name="Al-Naeli F.A."/>
            <person name="Rendon G.A."/>
            <person name="Fields C."/>
        </authorList>
    </citation>
    <scope>NUCLEOTIDE SEQUENCE [LARGE SCALE GENOMIC DNA]</scope>
    <source>
        <strain evidence="9">CR-DP1</strain>
    </source>
</reference>
<dbReference type="Pfam" id="PF04000">
    <property type="entry name" value="Sas10_Utp3"/>
    <property type="match status" value="1"/>
</dbReference>
<sequence>MSVRDITKDLNKLDNQLDVLEEALKPLMKALNDSASSMPLLDRAKLFTLANYALETLIFSGLRVDGADAMNHPVFQTELKRVKQYFAKIDAVENPVEKPTAKLDTEAATRMIKNGLSDDAAIKARLNEQIAKEKAKAFMRSLGSAKRPADSTADDSEGSAGGRASKKKNIKGIQS</sequence>
<keyword evidence="7" id="KW-0175">Coiled coil</keyword>
<evidence type="ECO:0000256" key="7">
    <source>
        <dbReference type="SAM" id="Coils"/>
    </source>
</evidence>
<feature type="region of interest" description="Disordered" evidence="8">
    <location>
        <begin position="137"/>
        <end position="175"/>
    </location>
</feature>
<dbReference type="GO" id="GO:0000178">
    <property type="term" value="C:exosome (RNase complex)"/>
    <property type="evidence" value="ECO:0007669"/>
    <property type="project" value="TreeGrafter"/>
</dbReference>
<dbReference type="GO" id="GO:0003723">
    <property type="term" value="F:RNA binding"/>
    <property type="evidence" value="ECO:0007669"/>
    <property type="project" value="UniProtKB-UniRule"/>
</dbReference>
<dbReference type="GO" id="GO:0003677">
    <property type="term" value="F:DNA binding"/>
    <property type="evidence" value="ECO:0007669"/>
    <property type="project" value="TreeGrafter"/>
</dbReference>
<dbReference type="InterPro" id="IPR011082">
    <property type="entry name" value="Exosome-assoc_fac/DNA_repair"/>
</dbReference>
<comment type="function">
    <text evidence="6">Required for exosome-dependent processing of pre-rRNA and small nucleolar RNA (snRNA) precursors. Involved in processing of 35S pre-rRNA at the A0, A1 and A2 sites.</text>
</comment>
<dbReference type="GO" id="GO:0010468">
    <property type="term" value="P:regulation of gene expression"/>
    <property type="evidence" value="ECO:0007669"/>
    <property type="project" value="TreeGrafter"/>
</dbReference>
<dbReference type="GO" id="GO:0000460">
    <property type="term" value="P:maturation of 5.8S rRNA"/>
    <property type="evidence" value="ECO:0007669"/>
    <property type="project" value="TreeGrafter"/>
</dbReference>
<feature type="compositionally biased region" description="Basic residues" evidence="8">
    <location>
        <begin position="164"/>
        <end position="175"/>
    </location>
</feature>
<evidence type="ECO:0000313" key="9">
    <source>
        <dbReference type="EMBL" id="KKA27966.1"/>
    </source>
</evidence>
<keyword evidence="3 6" id="KW-0698">rRNA processing</keyword>
<organism evidence="9 10">
    <name type="scientific">Thielaviopsis punctulata</name>
    <dbReference type="NCBI Taxonomy" id="72032"/>
    <lineage>
        <taxon>Eukaryota</taxon>
        <taxon>Fungi</taxon>
        <taxon>Dikarya</taxon>
        <taxon>Ascomycota</taxon>
        <taxon>Pezizomycotina</taxon>
        <taxon>Sordariomycetes</taxon>
        <taxon>Hypocreomycetidae</taxon>
        <taxon>Microascales</taxon>
        <taxon>Ceratocystidaceae</taxon>
        <taxon>Thielaviopsis</taxon>
    </lineage>
</organism>
<accession>A0A0F4ZCV7</accession>
<keyword evidence="10" id="KW-1185">Reference proteome</keyword>
<comment type="caution">
    <text evidence="9">The sequence shown here is derived from an EMBL/GenBank/DDBJ whole genome shotgun (WGS) entry which is preliminary data.</text>
</comment>
<dbReference type="PANTHER" id="PTHR15341">
    <property type="entry name" value="SUN-COR STEROID HORMONE RECEPTOR CO-REPRESSOR"/>
    <property type="match status" value="1"/>
</dbReference>
<evidence type="ECO:0000256" key="6">
    <source>
        <dbReference type="RuleBase" id="RU368003"/>
    </source>
</evidence>
<evidence type="ECO:0000256" key="4">
    <source>
        <dbReference type="ARBA" id="ARBA00022884"/>
    </source>
</evidence>
<dbReference type="InterPro" id="IPR007146">
    <property type="entry name" value="Sas10/Utp3/C1D"/>
</dbReference>
<proteinExistence type="inferred from homology"/>
<evidence type="ECO:0000313" key="10">
    <source>
        <dbReference type="Proteomes" id="UP000033483"/>
    </source>
</evidence>
<dbReference type="OrthoDB" id="1421013at2759"/>
<evidence type="ECO:0000256" key="3">
    <source>
        <dbReference type="ARBA" id="ARBA00022552"/>
    </source>
</evidence>
<evidence type="ECO:0000256" key="5">
    <source>
        <dbReference type="ARBA" id="ARBA00023242"/>
    </source>
</evidence>
<dbReference type="GO" id="GO:0005730">
    <property type="term" value="C:nucleolus"/>
    <property type="evidence" value="ECO:0007669"/>
    <property type="project" value="TreeGrafter"/>
</dbReference>
<keyword evidence="5 6" id="KW-0539">Nucleus</keyword>
<name>A0A0F4ZCV7_9PEZI</name>
<feature type="coiled-coil region" evidence="7">
    <location>
        <begin position="3"/>
        <end position="30"/>
    </location>
</feature>
<evidence type="ECO:0000256" key="8">
    <source>
        <dbReference type="SAM" id="MobiDB-lite"/>
    </source>
</evidence>
<dbReference type="PANTHER" id="PTHR15341:SF3">
    <property type="entry name" value="NUCLEAR NUCLEIC ACID-BINDING PROTEIN C1D"/>
    <property type="match status" value="1"/>
</dbReference>
<dbReference type="AlphaFoldDB" id="A0A0F4ZCV7"/>
<dbReference type="EMBL" id="LAEV01001486">
    <property type="protein sequence ID" value="KKA27966.1"/>
    <property type="molecule type" value="Genomic_DNA"/>
</dbReference>
<comment type="subcellular location">
    <subcellularLocation>
        <location evidence="1 6">Nucleus</location>
    </subcellularLocation>
</comment>
<gene>
    <name evidence="9" type="ORF">TD95_001204</name>
</gene>
<evidence type="ECO:0000256" key="1">
    <source>
        <dbReference type="ARBA" id="ARBA00004123"/>
    </source>
</evidence>
<protein>
    <recommendedName>
        <fullName evidence="6">Exosome complex protein</fullName>
    </recommendedName>
</protein>
<keyword evidence="4 6" id="KW-0694">RNA-binding</keyword>